<feature type="non-terminal residue" evidence="6">
    <location>
        <position position="1"/>
    </location>
</feature>
<dbReference type="Gene3D" id="1.25.40.20">
    <property type="entry name" value="Ankyrin repeat-containing domain"/>
    <property type="match status" value="1"/>
</dbReference>
<keyword evidence="2" id="KW-0040">ANK repeat</keyword>
<evidence type="ECO:0000256" key="1">
    <source>
        <dbReference type="ARBA" id="ARBA00034703"/>
    </source>
</evidence>
<dbReference type="FunFam" id="3.10.260.40:FF:000001">
    <property type="entry name" value="BCL-6 corepressor isoform X2"/>
    <property type="match status" value="1"/>
</dbReference>
<feature type="region of interest" description="Disordered" evidence="3">
    <location>
        <begin position="154"/>
        <end position="221"/>
    </location>
</feature>
<dbReference type="AlphaFoldDB" id="A0A8T2N4U4"/>
<name>A0A8T2N4U4_9TELE</name>
<dbReference type="InterPro" id="IPR032365">
    <property type="entry name" value="PUFD"/>
</dbReference>
<dbReference type="SUPFAM" id="SSF48403">
    <property type="entry name" value="Ankyrin repeat"/>
    <property type="match status" value="1"/>
</dbReference>
<dbReference type="CDD" id="cd14261">
    <property type="entry name" value="PUFD"/>
    <property type="match status" value="1"/>
</dbReference>
<evidence type="ECO:0000256" key="2">
    <source>
        <dbReference type="PROSITE-ProRule" id="PRU00023"/>
    </source>
</evidence>
<evidence type="ECO:0000259" key="4">
    <source>
        <dbReference type="Pfam" id="PF15808"/>
    </source>
</evidence>
<dbReference type="EMBL" id="JAFBMS010000150">
    <property type="protein sequence ID" value="KAG9334420.1"/>
    <property type="molecule type" value="Genomic_DNA"/>
</dbReference>
<dbReference type="SMART" id="SM00248">
    <property type="entry name" value="ANK"/>
    <property type="match status" value="1"/>
</dbReference>
<feature type="compositionally biased region" description="Basic residues" evidence="3">
    <location>
        <begin position="379"/>
        <end position="388"/>
    </location>
</feature>
<dbReference type="InterPro" id="IPR036770">
    <property type="entry name" value="Ankyrin_rpt-contain_sf"/>
</dbReference>
<gene>
    <name evidence="6" type="ORF">JZ751_007676</name>
</gene>
<dbReference type="InterPro" id="IPR002110">
    <property type="entry name" value="Ankyrin_rpt"/>
</dbReference>
<accession>A0A8T2N4U4</accession>
<dbReference type="Pfam" id="PF00023">
    <property type="entry name" value="Ank"/>
    <property type="match status" value="1"/>
</dbReference>
<keyword evidence="7" id="KW-1185">Reference proteome</keyword>
<dbReference type="Pfam" id="PF15808">
    <property type="entry name" value="BCOR"/>
    <property type="match status" value="2"/>
</dbReference>
<dbReference type="PANTHER" id="PTHR24117">
    <property type="entry name" value="AGAP007537-PB"/>
    <property type="match status" value="1"/>
</dbReference>
<feature type="region of interest" description="Disordered" evidence="3">
    <location>
        <begin position="357"/>
        <end position="533"/>
    </location>
</feature>
<feature type="compositionally biased region" description="Basic residues" evidence="3">
    <location>
        <begin position="418"/>
        <end position="427"/>
    </location>
</feature>
<comment type="caution">
    <text evidence="6">The sequence shown here is derived from an EMBL/GenBank/DDBJ whole genome shotgun (WGS) entry which is preliminary data.</text>
</comment>
<dbReference type="PANTHER" id="PTHR24117:SF8">
    <property type="entry name" value="BCL-6 COREPRESSOR"/>
    <property type="match status" value="1"/>
</dbReference>
<dbReference type="GO" id="GO:0005634">
    <property type="term" value="C:nucleus"/>
    <property type="evidence" value="ECO:0007669"/>
    <property type="project" value="TreeGrafter"/>
</dbReference>
<dbReference type="Proteomes" id="UP000824540">
    <property type="component" value="Unassembled WGS sequence"/>
</dbReference>
<feature type="compositionally biased region" description="Pro residues" evidence="3">
    <location>
        <begin position="483"/>
        <end position="532"/>
    </location>
</feature>
<evidence type="ECO:0000313" key="6">
    <source>
        <dbReference type="EMBL" id="KAG9334420.1"/>
    </source>
</evidence>
<feature type="repeat" description="ANK" evidence="2">
    <location>
        <begin position="757"/>
        <end position="789"/>
    </location>
</feature>
<feature type="compositionally biased region" description="Basic residues" evidence="3">
    <location>
        <begin position="462"/>
        <end position="471"/>
    </location>
</feature>
<dbReference type="GO" id="GO:0000122">
    <property type="term" value="P:negative regulation of transcription by RNA polymerase II"/>
    <property type="evidence" value="ECO:0007669"/>
    <property type="project" value="TreeGrafter"/>
</dbReference>
<sequence>GARPAVGGSVNNRVPVLQRCGAPREGPPPVPTPTPALSPSPAERRDLRREGGGGAPLAVDGQPPEDGSPGQGVLRPRKRIRGLEESQSSSPSPGPGPRDGEDSLPKRGRLSSDVWPEGEVMQPSEHLLEEVKNLKVCIELTGLRLRKPHPLQHLQDLWDGQGSPERSEVDTNPASPHSPPPALSRGEPVGPNPPTEVNGDCKLRARSLEDRPAKKRSEVNRSWFPSAQTFPHVPRQRIKGPSQQQISLPRAGYRGAGYHGASRRGVRSSPAHLRGVTCFSRGTLRDVRAKVELTGRQRLTNEEPASERGFLLQPPRLRRPVSARLAVVGVSDSGRWGRELLTLVFCRLCLTPTHKDCLDLPLPPAPPPQAPARLSDKRQRLKEHRKVAGSRPTSPDPARDGDVTPRLRRLADLEKPNGKRQCKTKHISLRERRGPSHTAEDCPDRAPDPNPSPDPAPEQKAGQKRTSRKRSASLSDYDSSPIKPRPPSPRPDTPRTPPQAPVAQPTPPPQPPSGNGNPPPPVDTPTSRPMPPEARRLIFHMPPLALLVRTVGSDSCSPKAVGGVAFEVAAETAGGVAGGGGKGQRQRCDCPASAIPNPVKGALPGQGQAGRGPLCKEIVLPPEVPESTEGYGHMTLTGPPPRLGRTAQGLVSARMLRVLLVCVVGPDPGFMPYPSNRSLRSRGKRNVGGSNGTRGPRWALPSVRAASCYRQGFKDYVAAAVLYEATEVVLYCLENKVCDVNHRDNAGYCALHEACARGWLPLHDAVENDHLDVVRLLLSYGADPTLATYSGRSLLKMTHSELMDCFLSDYFADLQGREDEDPKLCWDFYGSSVCEPKDDLASFDILANPPGPGEGVGEEEQREVFEFEFSDRPLLPCYNIQVSLSQGPRNWLLLSDVLKRLKMSARAFRAAFTHIEVATIAEAEFYKQASLSQLFSCPDELEGFVPDSKELLDLVEISGDLVALLGSSLECLDGSWDPIAVAR</sequence>
<feature type="compositionally biased region" description="Basic and acidic residues" evidence="3">
    <location>
        <begin position="397"/>
        <end position="417"/>
    </location>
</feature>
<organism evidence="6 7">
    <name type="scientific">Albula glossodonta</name>
    <name type="common">roundjaw bonefish</name>
    <dbReference type="NCBI Taxonomy" id="121402"/>
    <lineage>
        <taxon>Eukaryota</taxon>
        <taxon>Metazoa</taxon>
        <taxon>Chordata</taxon>
        <taxon>Craniata</taxon>
        <taxon>Vertebrata</taxon>
        <taxon>Euteleostomi</taxon>
        <taxon>Actinopterygii</taxon>
        <taxon>Neopterygii</taxon>
        <taxon>Teleostei</taxon>
        <taxon>Albuliformes</taxon>
        <taxon>Albulidae</taxon>
        <taxon>Albula</taxon>
    </lineage>
</organism>
<dbReference type="InterPro" id="IPR031628">
    <property type="entry name" value="BCOR"/>
</dbReference>
<feature type="compositionally biased region" description="Pro residues" evidence="3">
    <location>
        <begin position="25"/>
        <end position="38"/>
    </location>
</feature>
<feature type="compositionally biased region" description="Pro residues" evidence="3">
    <location>
        <begin position="361"/>
        <end position="370"/>
    </location>
</feature>
<dbReference type="InterPro" id="IPR038227">
    <property type="entry name" value="PUFD_som_sf"/>
</dbReference>
<proteinExistence type="inferred from homology"/>
<evidence type="ECO:0000313" key="7">
    <source>
        <dbReference type="Proteomes" id="UP000824540"/>
    </source>
</evidence>
<feature type="compositionally biased region" description="Basic and acidic residues" evidence="3">
    <location>
        <begin position="428"/>
        <end position="447"/>
    </location>
</feature>
<dbReference type="Gene3D" id="3.10.260.40">
    <property type="entry name" value="BCL-6 corepressor, PCGF1 binding domain"/>
    <property type="match status" value="1"/>
</dbReference>
<feature type="region of interest" description="Disordered" evidence="3">
    <location>
        <begin position="1"/>
        <end position="129"/>
    </location>
</feature>
<comment type="similarity">
    <text evidence="1">Belongs to the BCOR family.</text>
</comment>
<dbReference type="PROSITE" id="PS50088">
    <property type="entry name" value="ANK_REPEAT"/>
    <property type="match status" value="1"/>
</dbReference>
<dbReference type="PROSITE" id="PS50297">
    <property type="entry name" value="ANK_REP_REGION"/>
    <property type="match status" value="1"/>
</dbReference>
<feature type="domain" description="BCL-6 corepressor non-ankyrin-repeat" evidence="4">
    <location>
        <begin position="366"/>
        <end position="484"/>
    </location>
</feature>
<feature type="compositionally biased region" description="Basic and acidic residues" evidence="3">
    <location>
        <begin position="42"/>
        <end position="51"/>
    </location>
</feature>
<dbReference type="Pfam" id="PF16553">
    <property type="entry name" value="PUFD"/>
    <property type="match status" value="1"/>
</dbReference>
<feature type="domain" description="BCL-6 corepressor PCGF1 binding" evidence="5">
    <location>
        <begin position="863"/>
        <end position="973"/>
    </location>
</feature>
<evidence type="ECO:0000256" key="3">
    <source>
        <dbReference type="SAM" id="MobiDB-lite"/>
    </source>
</evidence>
<reference evidence="6" key="1">
    <citation type="thesis" date="2021" institute="BYU ScholarsArchive" country="Provo, UT, USA">
        <title>Applications of and Algorithms for Genome Assembly and Genomic Analyses with an Emphasis on Marine Teleosts.</title>
        <authorList>
            <person name="Pickett B.D."/>
        </authorList>
    </citation>
    <scope>NUCLEOTIDE SEQUENCE</scope>
    <source>
        <strain evidence="6">HI-2016</strain>
    </source>
</reference>
<evidence type="ECO:0000259" key="5">
    <source>
        <dbReference type="Pfam" id="PF16553"/>
    </source>
</evidence>
<feature type="compositionally biased region" description="Basic and acidic residues" evidence="3">
    <location>
        <begin position="199"/>
        <end position="219"/>
    </location>
</feature>
<dbReference type="InterPro" id="IPR047144">
    <property type="entry name" value="BCOR-like"/>
</dbReference>
<feature type="domain" description="BCL-6 corepressor non-ankyrin-repeat" evidence="4">
    <location>
        <begin position="142"/>
        <end position="224"/>
    </location>
</feature>
<protein>
    <recommendedName>
        <fullName evidence="8">BCL6 corepressor</fullName>
    </recommendedName>
</protein>
<evidence type="ECO:0008006" key="8">
    <source>
        <dbReference type="Google" id="ProtNLM"/>
    </source>
</evidence>
<dbReference type="GO" id="GO:0003714">
    <property type="term" value="F:transcription corepressor activity"/>
    <property type="evidence" value="ECO:0007669"/>
    <property type="project" value="TreeGrafter"/>
</dbReference>
<dbReference type="OrthoDB" id="3666223at2759"/>